<accession>A0ABT5PE90</accession>
<dbReference type="GO" id="GO:0160147">
    <property type="term" value="F:tRNA pseudouridine(38-40) synthase activity"/>
    <property type="evidence" value="ECO:0007669"/>
    <property type="project" value="UniProtKB-EC"/>
</dbReference>
<dbReference type="InterPro" id="IPR001406">
    <property type="entry name" value="PsdUridine_synth_TruA"/>
</dbReference>
<feature type="domain" description="Pseudouridine synthase I TruA alpha/beta" evidence="6">
    <location>
        <begin position="24"/>
        <end position="119"/>
    </location>
</feature>
<protein>
    <recommendedName>
        <fullName evidence="4">tRNA pseudouridine synthase A</fullName>
        <ecNumber evidence="4">5.4.99.12</ecNumber>
    </recommendedName>
    <alternativeName>
        <fullName evidence="4">tRNA pseudouridine(38-40) synthase</fullName>
    </alternativeName>
    <alternativeName>
        <fullName evidence="4">tRNA pseudouridylate synthase I</fullName>
    </alternativeName>
    <alternativeName>
        <fullName evidence="4">tRNA-uridine isomerase I</fullName>
    </alternativeName>
</protein>
<dbReference type="PANTHER" id="PTHR11142:SF0">
    <property type="entry name" value="TRNA PSEUDOURIDINE SYNTHASE-LIKE 1"/>
    <property type="match status" value="1"/>
</dbReference>
<organism evidence="7 8">
    <name type="scientific">Pseudomonas rubra</name>
    <dbReference type="NCBI Taxonomy" id="2942627"/>
    <lineage>
        <taxon>Bacteria</taxon>
        <taxon>Pseudomonadati</taxon>
        <taxon>Pseudomonadota</taxon>
        <taxon>Gammaproteobacteria</taxon>
        <taxon>Pseudomonadales</taxon>
        <taxon>Pseudomonadaceae</taxon>
        <taxon>Pseudomonas</taxon>
    </lineage>
</organism>
<gene>
    <name evidence="4 7" type="primary">truA</name>
    <name evidence="7" type="ORF">M5G17_23440</name>
</gene>
<dbReference type="InterPro" id="IPR020095">
    <property type="entry name" value="PsdUridine_synth_TruA_C"/>
</dbReference>
<comment type="subunit">
    <text evidence="4">Homodimer.</text>
</comment>
<evidence type="ECO:0000256" key="3">
    <source>
        <dbReference type="ARBA" id="ARBA00023235"/>
    </source>
</evidence>
<dbReference type="SUPFAM" id="SSF55120">
    <property type="entry name" value="Pseudouridine synthase"/>
    <property type="match status" value="1"/>
</dbReference>
<dbReference type="RefSeq" id="WP_273895277.1">
    <property type="nucleotide sequence ID" value="NZ_JAMDGP010000020.1"/>
</dbReference>
<evidence type="ECO:0000313" key="7">
    <source>
        <dbReference type="EMBL" id="MDD1016634.1"/>
    </source>
</evidence>
<dbReference type="HAMAP" id="MF_00171">
    <property type="entry name" value="TruA"/>
    <property type="match status" value="1"/>
</dbReference>
<dbReference type="InterPro" id="IPR020094">
    <property type="entry name" value="TruA/RsuA/RluB/E/F_N"/>
</dbReference>
<dbReference type="Gene3D" id="3.30.70.580">
    <property type="entry name" value="Pseudouridine synthase I, catalytic domain, N-terminal subdomain"/>
    <property type="match status" value="1"/>
</dbReference>
<comment type="caution">
    <text evidence="7">The sequence shown here is derived from an EMBL/GenBank/DDBJ whole genome shotgun (WGS) entry which is preliminary data.</text>
</comment>
<dbReference type="InterPro" id="IPR020103">
    <property type="entry name" value="PsdUridine_synth_cat_dom_sf"/>
</dbReference>
<evidence type="ECO:0000259" key="6">
    <source>
        <dbReference type="Pfam" id="PF01416"/>
    </source>
</evidence>
<dbReference type="InterPro" id="IPR020097">
    <property type="entry name" value="PsdUridine_synth_TruA_a/b_dom"/>
</dbReference>
<proteinExistence type="inferred from homology"/>
<keyword evidence="3 4" id="KW-0413">Isomerase</keyword>
<evidence type="ECO:0000256" key="4">
    <source>
        <dbReference type="HAMAP-Rule" id="MF_00171"/>
    </source>
</evidence>
<name>A0ABT5PE90_9PSED</name>
<sequence>MEIIDNAAAEAAAEGFFRIALGVEYKGSRYRGWQRQASGVASVQQTLEEALSRVADSPVIVQCAGRTDAGVHACGQVVHFDTQAVRSMKGWTMGANINLPHDISVSWAKQMPAHFHARFKAIARRYRYVIYNDQIRPAHLGEEVTWNHRPLDVERMALAAEYLVGTHDFSAFRAGQCQAKSPVKNLHHLRVSRHGRMIVLDIRASAFLHHMVRNIAGVLMTIGAGERPPEWALQVLESRDRRAGGVTAHPYGLYLVQVEYHDEFELPQRYIGPHFITGYETLTG</sequence>
<feature type="binding site" evidence="4">
    <location>
        <position position="126"/>
    </location>
    <ligand>
        <name>substrate</name>
    </ligand>
</feature>
<evidence type="ECO:0000256" key="1">
    <source>
        <dbReference type="ARBA" id="ARBA00009375"/>
    </source>
</evidence>
<dbReference type="Proteomes" id="UP001148184">
    <property type="component" value="Unassembled WGS sequence"/>
</dbReference>
<keyword evidence="8" id="KW-1185">Reference proteome</keyword>
<comment type="catalytic activity">
    <reaction evidence="4 5">
        <text>uridine(38/39/40) in tRNA = pseudouridine(38/39/40) in tRNA</text>
        <dbReference type="Rhea" id="RHEA:22376"/>
        <dbReference type="Rhea" id="RHEA-COMP:10085"/>
        <dbReference type="Rhea" id="RHEA-COMP:10087"/>
        <dbReference type="ChEBI" id="CHEBI:65314"/>
        <dbReference type="ChEBI" id="CHEBI:65315"/>
        <dbReference type="EC" id="5.4.99.12"/>
    </reaction>
</comment>
<comment type="function">
    <text evidence="4">Formation of pseudouridine at positions 38, 39 and 40 in the anticodon stem and loop of transfer RNAs.</text>
</comment>
<evidence type="ECO:0000256" key="2">
    <source>
        <dbReference type="ARBA" id="ARBA00022694"/>
    </source>
</evidence>
<reference evidence="7 8" key="1">
    <citation type="submission" date="2022-05" db="EMBL/GenBank/DDBJ databases">
        <title>Novel Pseudomonas spp. Isolated from a Rainbow Trout Aquaculture Facility.</title>
        <authorList>
            <person name="Testerman T."/>
            <person name="Graf J."/>
        </authorList>
    </citation>
    <scope>NUCLEOTIDE SEQUENCE [LARGE SCALE GENOMIC DNA]</scope>
    <source>
        <strain evidence="7 8">ID1025</strain>
    </source>
</reference>
<feature type="active site" description="Nucleophile" evidence="4">
    <location>
        <position position="68"/>
    </location>
</feature>
<feature type="domain" description="Pseudouridine synthase I TruA alpha/beta" evidence="6">
    <location>
        <begin position="159"/>
        <end position="260"/>
    </location>
</feature>
<dbReference type="PANTHER" id="PTHR11142">
    <property type="entry name" value="PSEUDOURIDYLATE SYNTHASE"/>
    <property type="match status" value="1"/>
</dbReference>
<dbReference type="EMBL" id="JAMDGZ010000058">
    <property type="protein sequence ID" value="MDD1016634.1"/>
    <property type="molecule type" value="Genomic_DNA"/>
</dbReference>
<dbReference type="NCBIfam" id="TIGR00071">
    <property type="entry name" value="hisT_truA"/>
    <property type="match status" value="1"/>
</dbReference>
<dbReference type="PIRSF" id="PIRSF001430">
    <property type="entry name" value="tRNA_psdUrid_synth"/>
    <property type="match status" value="1"/>
</dbReference>
<dbReference type="Gene3D" id="3.30.70.660">
    <property type="entry name" value="Pseudouridine synthase I, catalytic domain, C-terminal subdomain"/>
    <property type="match status" value="1"/>
</dbReference>
<evidence type="ECO:0000313" key="8">
    <source>
        <dbReference type="Proteomes" id="UP001148184"/>
    </source>
</evidence>
<keyword evidence="2 4" id="KW-0819">tRNA processing</keyword>
<evidence type="ECO:0000256" key="5">
    <source>
        <dbReference type="RuleBase" id="RU003792"/>
    </source>
</evidence>
<dbReference type="EC" id="5.4.99.12" evidence="4"/>
<dbReference type="Pfam" id="PF01416">
    <property type="entry name" value="PseudoU_synth_1"/>
    <property type="match status" value="2"/>
</dbReference>
<comment type="caution">
    <text evidence="4">Lacks conserved residue(s) required for the propagation of feature annotation.</text>
</comment>
<comment type="similarity">
    <text evidence="1 4 5">Belongs to the tRNA pseudouridine synthase TruA family.</text>
</comment>
<dbReference type="CDD" id="cd02570">
    <property type="entry name" value="PseudoU_synth_EcTruA"/>
    <property type="match status" value="1"/>
</dbReference>